<dbReference type="InterPro" id="IPR036928">
    <property type="entry name" value="AS_sf"/>
</dbReference>
<dbReference type="GeneID" id="34565801"/>
<evidence type="ECO:0000259" key="2">
    <source>
        <dbReference type="Pfam" id="PF01425"/>
    </source>
</evidence>
<feature type="domain" description="Amidase" evidence="2">
    <location>
        <begin position="28"/>
        <end position="250"/>
    </location>
</feature>
<accession>A0A1G4ASH6</accession>
<evidence type="ECO:0000313" key="3">
    <source>
        <dbReference type="EMBL" id="OHE92033.1"/>
    </source>
</evidence>
<dbReference type="SUPFAM" id="SSF75304">
    <property type="entry name" value="Amidase signature (AS) enzymes"/>
    <property type="match status" value="1"/>
</dbReference>
<dbReference type="Pfam" id="PF01425">
    <property type="entry name" value="Amidase"/>
    <property type="match status" value="1"/>
</dbReference>
<organism evidence="3 4">
    <name type="scientific">Colletotrichum orchidophilum</name>
    <dbReference type="NCBI Taxonomy" id="1209926"/>
    <lineage>
        <taxon>Eukaryota</taxon>
        <taxon>Fungi</taxon>
        <taxon>Dikarya</taxon>
        <taxon>Ascomycota</taxon>
        <taxon>Pezizomycotina</taxon>
        <taxon>Sordariomycetes</taxon>
        <taxon>Hypocreomycetidae</taxon>
        <taxon>Glomerellales</taxon>
        <taxon>Glomerellaceae</taxon>
        <taxon>Colletotrichum</taxon>
    </lineage>
</organism>
<comment type="caution">
    <text evidence="3">The sequence shown here is derived from an EMBL/GenBank/DDBJ whole genome shotgun (WGS) entry which is preliminary data.</text>
</comment>
<dbReference type="EMBL" id="MJBS01000161">
    <property type="protein sequence ID" value="OHE92033.1"/>
    <property type="molecule type" value="Genomic_DNA"/>
</dbReference>
<dbReference type="RefSeq" id="XP_022469204.1">
    <property type="nucleotide sequence ID" value="XM_022624291.1"/>
</dbReference>
<dbReference type="OrthoDB" id="566138at2759"/>
<keyword evidence="4" id="KW-1185">Reference proteome</keyword>
<protein>
    <recommendedName>
        <fullName evidence="2">Amidase domain-containing protein</fullName>
    </recommendedName>
</protein>
<sequence>MSLRLEETSIEELLKGLDDRNFNVEDLTYIKRIEHLNPLVHSVSQINPDASDVARSKDAERQRGDKLGKLHGIPILIKDVFLTKDRLKSTSPSLKHNNFEATSVQRLRDQGAVLLGKTVPSQASGGWSVVGGQCLAPYHKEQDPSGSSSGSAVAACLGLSAAALGTETSGSLSSPAQKPSVVSIKPTVGLTSRYGVYSVSEWQDTVGVIARSVKDAAIVLTAIHGPDPNDSFTVSDPRDSEDVQEPSEATDFALACKESGLQGNMRKSLEAYETNPESLHTLADVIRYTESSEEEGNDKWGVDECLKCEKLGEQYDLESPEYLKSLEWRNQIGKQIQELLDRTNCDFILAPSIDTSANVGGCPTVGVPLGFYPEDTPISRRKSSGLVSVGPNVPFAALLVGRRWDDFNLISAAFAFEQATKARHQVAPIISSDVKLLVQNARGMDACL</sequence>
<evidence type="ECO:0000256" key="1">
    <source>
        <dbReference type="SAM" id="MobiDB-lite"/>
    </source>
</evidence>
<dbReference type="Proteomes" id="UP000176998">
    <property type="component" value="Unassembled WGS sequence"/>
</dbReference>
<dbReference type="InterPro" id="IPR023631">
    <property type="entry name" value="Amidase_dom"/>
</dbReference>
<proteinExistence type="predicted"/>
<dbReference type="PANTHER" id="PTHR42678:SF34">
    <property type="entry name" value="OS04G0183300 PROTEIN"/>
    <property type="match status" value="1"/>
</dbReference>
<feature type="region of interest" description="Disordered" evidence="1">
    <location>
        <begin position="228"/>
        <end position="248"/>
    </location>
</feature>
<dbReference type="Gene3D" id="3.90.1300.10">
    <property type="entry name" value="Amidase signature (AS) domain"/>
    <property type="match status" value="1"/>
</dbReference>
<dbReference type="PANTHER" id="PTHR42678">
    <property type="entry name" value="AMIDASE"/>
    <property type="match status" value="1"/>
</dbReference>
<dbReference type="AlphaFoldDB" id="A0A1G4ASH6"/>
<evidence type="ECO:0000313" key="4">
    <source>
        <dbReference type="Proteomes" id="UP000176998"/>
    </source>
</evidence>
<reference evidence="3 4" key="1">
    <citation type="submission" date="2016-09" db="EMBL/GenBank/DDBJ databases">
        <authorList>
            <person name="Capua I."/>
            <person name="De Benedictis P."/>
            <person name="Joannis T."/>
            <person name="Lombin L.H."/>
            <person name="Cattoli G."/>
        </authorList>
    </citation>
    <scope>NUCLEOTIDE SEQUENCE [LARGE SCALE GENOMIC DNA]</scope>
    <source>
        <strain evidence="3 4">IMI 309357</strain>
    </source>
</reference>
<dbReference type="STRING" id="1209926.A0A1G4ASH6"/>
<gene>
    <name evidence="3" type="ORF">CORC01_12672</name>
</gene>
<name>A0A1G4ASH6_9PEZI</name>